<comment type="caution">
    <text evidence="2">The sequence shown here is derived from an EMBL/GenBank/DDBJ whole genome shotgun (WGS) entry which is preliminary data.</text>
</comment>
<dbReference type="Gene3D" id="1.10.260.40">
    <property type="entry name" value="lambda repressor-like DNA-binding domains"/>
    <property type="match status" value="1"/>
</dbReference>
<accession>A0A928VS91</accession>
<dbReference type="SUPFAM" id="SSF47413">
    <property type="entry name" value="lambda repressor-like DNA-binding domains"/>
    <property type="match status" value="1"/>
</dbReference>
<dbReference type="CDD" id="cd00093">
    <property type="entry name" value="HTH_XRE"/>
    <property type="match status" value="1"/>
</dbReference>
<name>A0A928VS91_9CYAN</name>
<evidence type="ECO:0000259" key="1">
    <source>
        <dbReference type="PROSITE" id="PS50943"/>
    </source>
</evidence>
<feature type="domain" description="HTH cro/C1-type" evidence="1">
    <location>
        <begin position="2"/>
        <end position="55"/>
    </location>
</feature>
<dbReference type="AlphaFoldDB" id="A0A928VS91"/>
<keyword evidence="3" id="KW-1185">Reference proteome</keyword>
<dbReference type="PROSITE" id="PS50943">
    <property type="entry name" value="HTH_CROC1"/>
    <property type="match status" value="1"/>
</dbReference>
<reference evidence="2" key="1">
    <citation type="submission" date="2020-10" db="EMBL/GenBank/DDBJ databases">
        <authorList>
            <person name="Castelo-Branco R."/>
            <person name="Eusebio N."/>
            <person name="Adriana R."/>
            <person name="Vieira A."/>
            <person name="Brugerolle De Fraissinette N."/>
            <person name="Rezende De Castro R."/>
            <person name="Schneider M.P."/>
            <person name="Vasconcelos V."/>
            <person name="Leao P.N."/>
        </authorList>
    </citation>
    <scope>NUCLEOTIDE SEQUENCE</scope>
    <source>
        <strain evidence="2">LEGE 11480</strain>
    </source>
</reference>
<evidence type="ECO:0000313" key="2">
    <source>
        <dbReference type="EMBL" id="MBE9031615.1"/>
    </source>
</evidence>
<evidence type="ECO:0000313" key="3">
    <source>
        <dbReference type="Proteomes" id="UP000625316"/>
    </source>
</evidence>
<dbReference type="Pfam" id="PF01381">
    <property type="entry name" value="HTH_3"/>
    <property type="match status" value="1"/>
</dbReference>
<dbReference type="EMBL" id="JADEXQ010000070">
    <property type="protein sequence ID" value="MBE9031615.1"/>
    <property type="molecule type" value="Genomic_DNA"/>
</dbReference>
<sequence>MELRKRAGFTQQQLASELGKSVSTIAKWEAGRVPSWTPQEFSLIRTVLQCTYEELVEAFSPSKTESV</sequence>
<protein>
    <submittedName>
        <fullName evidence="2">Helix-turn-helix transcriptional regulator</fullName>
    </submittedName>
</protein>
<dbReference type="GO" id="GO:0003677">
    <property type="term" value="F:DNA binding"/>
    <property type="evidence" value="ECO:0007669"/>
    <property type="project" value="InterPro"/>
</dbReference>
<dbReference type="RefSeq" id="WP_264326443.1">
    <property type="nucleotide sequence ID" value="NZ_JADEXQ010000070.1"/>
</dbReference>
<organism evidence="2 3">
    <name type="scientific">Romeriopsis navalis LEGE 11480</name>
    <dbReference type="NCBI Taxonomy" id="2777977"/>
    <lineage>
        <taxon>Bacteria</taxon>
        <taxon>Bacillati</taxon>
        <taxon>Cyanobacteriota</taxon>
        <taxon>Cyanophyceae</taxon>
        <taxon>Leptolyngbyales</taxon>
        <taxon>Leptolyngbyaceae</taxon>
        <taxon>Romeriopsis</taxon>
        <taxon>Romeriopsis navalis</taxon>
    </lineage>
</organism>
<dbReference type="SMART" id="SM00530">
    <property type="entry name" value="HTH_XRE"/>
    <property type="match status" value="1"/>
</dbReference>
<dbReference type="InterPro" id="IPR010982">
    <property type="entry name" value="Lambda_DNA-bd_dom_sf"/>
</dbReference>
<gene>
    <name evidence="2" type="ORF">IQ266_17925</name>
</gene>
<dbReference type="Proteomes" id="UP000625316">
    <property type="component" value="Unassembled WGS sequence"/>
</dbReference>
<proteinExistence type="predicted"/>
<dbReference type="InterPro" id="IPR001387">
    <property type="entry name" value="Cro/C1-type_HTH"/>
</dbReference>